<dbReference type="InterPro" id="IPR029021">
    <property type="entry name" value="Prot-tyrosine_phosphatase-like"/>
</dbReference>
<evidence type="ECO:0008006" key="4">
    <source>
        <dbReference type="Google" id="ProtNLM"/>
    </source>
</evidence>
<accession>A0A2H9TBX0</accession>
<evidence type="ECO:0000259" key="2">
    <source>
        <dbReference type="PROSITE" id="PS50056"/>
    </source>
</evidence>
<dbReference type="SMART" id="SM00404">
    <property type="entry name" value="PTPc_motif"/>
    <property type="match status" value="1"/>
</dbReference>
<gene>
    <name evidence="3" type="ORF">CI610_00295</name>
</gene>
<dbReference type="PROSITE" id="PS50055">
    <property type="entry name" value="TYR_PHOSPHATASE_PTP"/>
    <property type="match status" value="1"/>
</dbReference>
<dbReference type="SUPFAM" id="SSF52799">
    <property type="entry name" value="(Phosphotyrosine protein) phosphatases II"/>
    <property type="match status" value="1"/>
</dbReference>
<dbReference type="EMBL" id="NSIT01000007">
    <property type="protein sequence ID" value="PJE80745.1"/>
    <property type="molecule type" value="Genomic_DNA"/>
</dbReference>
<dbReference type="InterPro" id="IPR003595">
    <property type="entry name" value="Tyr_Pase_cat"/>
</dbReference>
<evidence type="ECO:0000259" key="1">
    <source>
        <dbReference type="PROSITE" id="PS50055"/>
    </source>
</evidence>
<dbReference type="SMART" id="SM00194">
    <property type="entry name" value="PTPc"/>
    <property type="match status" value="1"/>
</dbReference>
<organism evidence="3">
    <name type="scientific">invertebrate metagenome</name>
    <dbReference type="NCBI Taxonomy" id="1711999"/>
    <lineage>
        <taxon>unclassified sequences</taxon>
        <taxon>metagenomes</taxon>
        <taxon>organismal metagenomes</taxon>
    </lineage>
</organism>
<dbReference type="InterPro" id="IPR000242">
    <property type="entry name" value="PTP_cat"/>
</dbReference>
<comment type="caution">
    <text evidence="3">The sequence shown here is derived from an EMBL/GenBank/DDBJ whole genome shotgun (WGS) entry which is preliminary data.</text>
</comment>
<dbReference type="GO" id="GO:0004725">
    <property type="term" value="F:protein tyrosine phosphatase activity"/>
    <property type="evidence" value="ECO:0007669"/>
    <property type="project" value="InterPro"/>
</dbReference>
<feature type="domain" description="Tyrosine specific protein phosphatases" evidence="2">
    <location>
        <begin position="278"/>
        <end position="357"/>
    </location>
</feature>
<dbReference type="PROSITE" id="PS00383">
    <property type="entry name" value="TYR_PHOSPHATASE_1"/>
    <property type="match status" value="1"/>
</dbReference>
<dbReference type="PROSITE" id="PS50056">
    <property type="entry name" value="TYR_PHOSPHATASE_2"/>
    <property type="match status" value="1"/>
</dbReference>
<dbReference type="AlphaFoldDB" id="A0A2H9TBX0"/>
<dbReference type="Pfam" id="PF00102">
    <property type="entry name" value="Y_phosphatase"/>
    <property type="match status" value="1"/>
</dbReference>
<dbReference type="InterPro" id="IPR016130">
    <property type="entry name" value="Tyr_Pase_AS"/>
</dbReference>
<dbReference type="Gene3D" id="3.90.190.10">
    <property type="entry name" value="Protein tyrosine phosphatase superfamily"/>
    <property type="match status" value="1"/>
</dbReference>
<dbReference type="InterPro" id="IPR000387">
    <property type="entry name" value="Tyr_Pase_dom"/>
</dbReference>
<evidence type="ECO:0000313" key="3">
    <source>
        <dbReference type="EMBL" id="PJE80745.1"/>
    </source>
</evidence>
<reference evidence="3" key="1">
    <citation type="journal article" date="2017" name="Appl. Environ. Microbiol.">
        <title>Molecular characterization of an Endozoicomonas-like organism causing infection in king scallop Pecten maximus L.</title>
        <authorList>
            <person name="Cano I."/>
            <person name="van Aerle R."/>
            <person name="Ross S."/>
            <person name="Verner-Jeffreys D.W."/>
            <person name="Paley R.K."/>
            <person name="Rimmer G."/>
            <person name="Ryder D."/>
            <person name="Hooper P."/>
            <person name="Stone D."/>
            <person name="Feist S.W."/>
        </authorList>
    </citation>
    <scope>NUCLEOTIDE SEQUENCE</scope>
</reference>
<feature type="domain" description="Tyrosine-protein phosphatase" evidence="1">
    <location>
        <begin position="119"/>
        <end position="373"/>
    </location>
</feature>
<name>A0A2H9TBX0_9ZZZZ</name>
<proteinExistence type="predicted"/>
<sequence>MYNSKEPIIRYRFCFLACISFFLCLVMPTDAIALIERIPKQYRLPINALHQLTAQTSKEKIAYQHAELIRHSIENTPIKKWDYYYWGLPSNICRLHDKKELCSFEGRISEPSAFCVNPPVNETLVRSSPSGKAINANWIKFGQYYFMLSEHPLLNKETTSLYWSIILENNIAAVFSIYTQDDRKKWNIHGDIYHMSASSSLAMNFHRQNINNKTETAWGSDQLSFQCFLLINSEAHTIRTMVWSKSSYNHLIQGNIIRHHASVYHFLQWPDQESLPLSSVKEMVNSVLMFLNQGKVAIHCMAGLGRSALLIAMTVVRLWQWDSPVSTKKEAIERIHDIIMTVKISRGFAALRNPRYIEQLYQYQFELSGIPNLF</sequence>
<protein>
    <recommendedName>
        <fullName evidence="4">Tyrosine specific protein phosphatases domain-containing protein</fullName>
    </recommendedName>
</protein>